<protein>
    <recommendedName>
        <fullName evidence="3">Oxo-4-hydroxy-4-carboxy-5-ureidoimidazoline decarboxylase domain-containing protein</fullName>
    </recommendedName>
</protein>
<dbReference type="EMBL" id="LCZI01000036">
    <property type="protein sequence ID" value="KKZ68785.1"/>
    <property type="molecule type" value="Genomic_DNA"/>
</dbReference>
<evidence type="ECO:0000256" key="1">
    <source>
        <dbReference type="ARBA" id="ARBA00022631"/>
    </source>
</evidence>
<dbReference type="PANTHER" id="PTHR37987">
    <property type="entry name" value="CHROMOSOME 9, WHOLE GENOME SHOTGUN SEQUENCE"/>
    <property type="match status" value="1"/>
</dbReference>
<dbReference type="GO" id="GO:0006144">
    <property type="term" value="P:purine nucleobase metabolic process"/>
    <property type="evidence" value="ECO:0007669"/>
    <property type="project" value="UniProtKB-KW"/>
</dbReference>
<dbReference type="InterPro" id="IPR018020">
    <property type="entry name" value="OHCU_decarboxylase"/>
</dbReference>
<dbReference type="SUPFAM" id="SSF158694">
    <property type="entry name" value="UraD-Like"/>
    <property type="match status" value="1"/>
</dbReference>
<feature type="compositionally biased region" description="Basic and acidic residues" evidence="2">
    <location>
        <begin position="111"/>
        <end position="127"/>
    </location>
</feature>
<dbReference type="VEuPathDB" id="FungiDB:EMCG_00998"/>
<dbReference type="InterPro" id="IPR036778">
    <property type="entry name" value="OHCU_decarboxylase_sf"/>
</dbReference>
<dbReference type="Proteomes" id="UP000034164">
    <property type="component" value="Unassembled WGS sequence"/>
</dbReference>
<gene>
    <name evidence="4" type="ORF">EMCG_00998</name>
</gene>
<organism evidence="4 5">
    <name type="scientific">[Emmonsia] crescens</name>
    <dbReference type="NCBI Taxonomy" id="73230"/>
    <lineage>
        <taxon>Eukaryota</taxon>
        <taxon>Fungi</taxon>
        <taxon>Dikarya</taxon>
        <taxon>Ascomycota</taxon>
        <taxon>Pezizomycotina</taxon>
        <taxon>Eurotiomycetes</taxon>
        <taxon>Eurotiomycetidae</taxon>
        <taxon>Onygenales</taxon>
        <taxon>Ajellomycetaceae</taxon>
        <taxon>Emergomyces</taxon>
    </lineage>
</organism>
<evidence type="ECO:0000313" key="5">
    <source>
        <dbReference type="Proteomes" id="UP000034164"/>
    </source>
</evidence>
<comment type="caution">
    <text evidence="4">The sequence shown here is derived from an EMBL/GenBank/DDBJ whole genome shotgun (WGS) entry which is preliminary data.</text>
</comment>
<dbReference type="OrthoDB" id="5398391at2759"/>
<accession>A0A0G2IEI0</accession>
<feature type="region of interest" description="Disordered" evidence="2">
    <location>
        <begin position="102"/>
        <end position="127"/>
    </location>
</feature>
<reference evidence="5" key="1">
    <citation type="journal article" date="2015" name="PLoS Genet.">
        <title>The dynamic genome and transcriptome of the human fungal pathogen Blastomyces and close relative Emmonsia.</title>
        <authorList>
            <person name="Munoz J.F."/>
            <person name="Gauthier G.M."/>
            <person name="Desjardins C.A."/>
            <person name="Gallo J.E."/>
            <person name="Holder J."/>
            <person name="Sullivan T.D."/>
            <person name="Marty A.J."/>
            <person name="Carmen J.C."/>
            <person name="Chen Z."/>
            <person name="Ding L."/>
            <person name="Gujja S."/>
            <person name="Magrini V."/>
            <person name="Misas E."/>
            <person name="Mitreva M."/>
            <person name="Priest M."/>
            <person name="Saif S."/>
            <person name="Whiston E.A."/>
            <person name="Young S."/>
            <person name="Zeng Q."/>
            <person name="Goldman W.E."/>
            <person name="Mardis E.R."/>
            <person name="Taylor J.W."/>
            <person name="McEwen J.G."/>
            <person name="Clay O.K."/>
            <person name="Klein B.S."/>
            <person name="Cuomo C.A."/>
        </authorList>
    </citation>
    <scope>NUCLEOTIDE SEQUENCE [LARGE SCALE GENOMIC DNA]</scope>
    <source>
        <strain evidence="5">UAMH 3008</strain>
    </source>
</reference>
<dbReference type="Gene3D" id="1.10.3330.10">
    <property type="entry name" value="Oxo-4-hydroxy-4-carboxy-5-ureidoimidazoline decarboxylase"/>
    <property type="match status" value="1"/>
</dbReference>
<sequence length="212" mass="23374">MTSLPPISTIPSLPKTTQTQVLDTLFESSADLHILALPLLAHQTFSSYHSLISAVGARMSALSAANSSKDREVLHGILGAHPRLGEKKQEDLSDLSRREQAGLNAGTGEGGKGEEEHDESLKKKREEETAELKRLNSVYEEKFPGLRYVVFVNGRGRDVIIRDMQRRIERGDMEKEKEEIIQVDLIPTPGCVCVVLFLLSTSTAGYTDNSTL</sequence>
<evidence type="ECO:0000313" key="4">
    <source>
        <dbReference type="EMBL" id="KKZ68785.1"/>
    </source>
</evidence>
<dbReference type="AlphaFoldDB" id="A0A0G2IEI0"/>
<dbReference type="Pfam" id="PF09349">
    <property type="entry name" value="OHCU_decarbox"/>
    <property type="match status" value="1"/>
</dbReference>
<evidence type="ECO:0000256" key="2">
    <source>
        <dbReference type="SAM" id="MobiDB-lite"/>
    </source>
</evidence>
<keyword evidence="1" id="KW-0659">Purine metabolism</keyword>
<proteinExistence type="predicted"/>
<evidence type="ECO:0000259" key="3">
    <source>
        <dbReference type="Pfam" id="PF09349"/>
    </source>
</evidence>
<name>A0A0G2IEI0_9EURO</name>
<feature type="domain" description="Oxo-4-hydroxy-4-carboxy-5-ureidoimidazoline decarboxylase" evidence="3">
    <location>
        <begin position="12"/>
        <end position="182"/>
    </location>
</feature>
<dbReference type="PANTHER" id="PTHR37987:SF1">
    <property type="entry name" value="OXO-4-HYDROXY-4-CARBOXY-5-UREIDOIMIDAZOLINE DECARBOXYLASE DOMAIN-CONTAINING PROTEIN"/>
    <property type="match status" value="1"/>
</dbReference>